<sequence length="130" mass="15076">MSIRKFFDKFIDRKISPKCDINIDPFEIIESVELSQSIGTTAIQARFNCEIIEITKMFGVNIHYHLKFNNPTTSHSVSPPNALEILIRNSHKKQIYIPIESADIQGKHFVNCSYEAVWYINMCGHLKFKE</sequence>
<protein>
    <submittedName>
        <fullName evidence="1">19246_t:CDS:1</fullName>
    </submittedName>
</protein>
<comment type="caution">
    <text evidence="1">The sequence shown here is derived from an EMBL/GenBank/DDBJ whole genome shotgun (WGS) entry which is preliminary data.</text>
</comment>
<evidence type="ECO:0000313" key="2">
    <source>
        <dbReference type="Proteomes" id="UP000789920"/>
    </source>
</evidence>
<feature type="non-terminal residue" evidence="1">
    <location>
        <position position="130"/>
    </location>
</feature>
<keyword evidence="2" id="KW-1185">Reference proteome</keyword>
<dbReference type="Proteomes" id="UP000789920">
    <property type="component" value="Unassembled WGS sequence"/>
</dbReference>
<accession>A0ACA9MM51</accession>
<evidence type="ECO:0000313" key="1">
    <source>
        <dbReference type="EMBL" id="CAG8599955.1"/>
    </source>
</evidence>
<reference evidence="1" key="1">
    <citation type="submission" date="2021-06" db="EMBL/GenBank/DDBJ databases">
        <authorList>
            <person name="Kallberg Y."/>
            <person name="Tangrot J."/>
            <person name="Rosling A."/>
        </authorList>
    </citation>
    <scope>NUCLEOTIDE SEQUENCE</scope>
    <source>
        <strain evidence="1">MA461A</strain>
    </source>
</reference>
<gene>
    <name evidence="1" type="ORF">RPERSI_LOCUS5878</name>
</gene>
<name>A0ACA9MM51_9GLOM</name>
<organism evidence="1 2">
    <name type="scientific">Racocetra persica</name>
    <dbReference type="NCBI Taxonomy" id="160502"/>
    <lineage>
        <taxon>Eukaryota</taxon>
        <taxon>Fungi</taxon>
        <taxon>Fungi incertae sedis</taxon>
        <taxon>Mucoromycota</taxon>
        <taxon>Glomeromycotina</taxon>
        <taxon>Glomeromycetes</taxon>
        <taxon>Diversisporales</taxon>
        <taxon>Gigasporaceae</taxon>
        <taxon>Racocetra</taxon>
    </lineage>
</organism>
<dbReference type="EMBL" id="CAJVQC010009056">
    <property type="protein sequence ID" value="CAG8599955.1"/>
    <property type="molecule type" value="Genomic_DNA"/>
</dbReference>
<proteinExistence type="predicted"/>